<evidence type="ECO:0000313" key="2">
    <source>
        <dbReference type="EMBL" id="MPM13317.1"/>
    </source>
</evidence>
<name>A0A644XBN3_9ZZZZ</name>
<organism evidence="2">
    <name type="scientific">bioreactor metagenome</name>
    <dbReference type="NCBI Taxonomy" id="1076179"/>
    <lineage>
        <taxon>unclassified sequences</taxon>
        <taxon>metagenomes</taxon>
        <taxon>ecological metagenomes</taxon>
    </lineage>
</organism>
<gene>
    <name evidence="2" type="ORF">SDC9_59673</name>
</gene>
<protein>
    <recommendedName>
        <fullName evidence="1">Fibronectin type-III domain-containing protein</fullName>
    </recommendedName>
</protein>
<dbReference type="SUPFAM" id="SSF49899">
    <property type="entry name" value="Concanavalin A-like lectins/glucanases"/>
    <property type="match status" value="1"/>
</dbReference>
<dbReference type="EMBL" id="VSSQ01002102">
    <property type="protein sequence ID" value="MPM13317.1"/>
    <property type="molecule type" value="Genomic_DNA"/>
</dbReference>
<dbReference type="InterPro" id="IPR036116">
    <property type="entry name" value="FN3_sf"/>
</dbReference>
<dbReference type="AlphaFoldDB" id="A0A644XBN3"/>
<dbReference type="PROSITE" id="PS50853">
    <property type="entry name" value="FN3"/>
    <property type="match status" value="2"/>
</dbReference>
<accession>A0A644XBN3</accession>
<evidence type="ECO:0000259" key="1">
    <source>
        <dbReference type="PROSITE" id="PS50853"/>
    </source>
</evidence>
<dbReference type="Pfam" id="PF18483">
    <property type="entry name" value="Lectin_L-type_dom"/>
    <property type="match status" value="1"/>
</dbReference>
<dbReference type="SUPFAM" id="SSF49265">
    <property type="entry name" value="Fibronectin type III"/>
    <property type="match status" value="2"/>
</dbReference>
<sequence length="1078" mass="112054">MNVRVQKFPVAEFSSSVLTRLAGIIFLFLVFAGFQNSNAAVTITAPALNISTGSLPSSYNALGDIIITEGANTDFAVGANVTLILQAPSNFEFQAGTGTVSFIASRNISAATISVTATTITITYTVGGTNRADALTISGLMVRAINTASTQTVTRTGGTGTVAGLVGGTVVANLSSTLGCNHTITLTDTFGDGWNGGTVTVTVNGVAVLTDITLATGAGPEDHTFFAASGDVINVTRTADGSYPGEMRVSITGGSSNVIMTPQEPTGAPGTNVIGCCAPTIPNTATYTSPSNGATSQDVCGITLSWNAPSTNGCNTATLYDVYFGTAASPAFVTNTTSTTFSTPYLSASTTYYWKIVPKNAVGDAVGAATWSFSTSATNPVPGLATYNSPANGATGQNCCGVALSWTEPAISGCNAATSYDVYFGTSATPPFVSNISGTTFNTGALSTSTTFYWKIVPKNSFGTASGAVTRSFTTSASVCSACTHTIRLTDTYGDGWNGGTVTVTVNGVPVLTNIALAGMTGPEDFTFSAADGDVINVTRTADGSYPSEMRVEILGASGMTILPVQQPLTTPGTNVSGCCSPTAPSCASAPTPANGATNINPCSVDFSWTAPASTGCNAPTSYDLYFGTSASPAFYTNETSTSYAIPIALADNTTYYWKIVPKNSVGSSTGCSVWSFTTGTSSNPNYCFYGNAINYPSGGSNCAQLTSASTTQNGCAWNRGTISFATAFDYSVQMYFGAAAGGADGCAFVFQNSPEGISQCGNNGGQLGAGGISNAVVVEFDTYDNDNPSHIFDIAVDHTAIEIDGDMQGPGAPLCGPIQADPLDGLLADGLLHNLRVTWDPATTSLSVYVDGSLRLSCVYDYINNVFGGNPNVWWGFTGSTGLLANQQYFCPITLPLPVEMMSFKADCSNKNPLLTWYTASETNNHYFVVERSEDGAEFDSIARVNGSGNANNIIMYQFLDYTAGGTDIYYRLRQVDLNGQSTDLGITATQCANENVLEITSVINNNASPLNLSFNTGFSGMHQIELLDISGKIVEQSSINCQSGQNQVDFCNRPEPGIYFFRVSNSTKTTSYKCKL</sequence>
<dbReference type="Gene3D" id="2.60.120.200">
    <property type="match status" value="1"/>
</dbReference>
<dbReference type="InterPro" id="IPR013320">
    <property type="entry name" value="ConA-like_dom_sf"/>
</dbReference>
<feature type="domain" description="Fibronectin type-III" evidence="1">
    <location>
        <begin position="286"/>
        <end position="381"/>
    </location>
</feature>
<comment type="caution">
    <text evidence="2">The sequence shown here is derived from an EMBL/GenBank/DDBJ whole genome shotgun (WGS) entry which is preliminary data.</text>
</comment>
<dbReference type="InterPro" id="IPR056573">
    <property type="entry name" value="Lectin_L-type_dom"/>
</dbReference>
<dbReference type="CDD" id="cd01951">
    <property type="entry name" value="lectin_L-type"/>
    <property type="match status" value="1"/>
</dbReference>
<reference evidence="2" key="1">
    <citation type="submission" date="2019-08" db="EMBL/GenBank/DDBJ databases">
        <authorList>
            <person name="Kucharzyk K."/>
            <person name="Murdoch R.W."/>
            <person name="Higgins S."/>
            <person name="Loffler F."/>
        </authorList>
    </citation>
    <scope>NUCLEOTIDE SEQUENCE</scope>
</reference>
<dbReference type="InterPro" id="IPR013783">
    <property type="entry name" value="Ig-like_fold"/>
</dbReference>
<dbReference type="Gene3D" id="2.60.40.10">
    <property type="entry name" value="Immunoglobulins"/>
    <property type="match status" value="3"/>
</dbReference>
<proteinExistence type="predicted"/>
<feature type="domain" description="Fibronectin type-III" evidence="1">
    <location>
        <begin position="590"/>
        <end position="686"/>
    </location>
</feature>
<dbReference type="InterPro" id="IPR003961">
    <property type="entry name" value="FN3_dom"/>
</dbReference>